<dbReference type="GO" id="GO:0005789">
    <property type="term" value="C:endoplasmic reticulum membrane"/>
    <property type="evidence" value="ECO:0007669"/>
    <property type="project" value="TreeGrafter"/>
</dbReference>
<dbReference type="Pfam" id="PF05050">
    <property type="entry name" value="Methyltransf_21"/>
    <property type="match status" value="1"/>
</dbReference>
<evidence type="ECO:0000259" key="1">
    <source>
        <dbReference type="Pfam" id="PF05050"/>
    </source>
</evidence>
<dbReference type="AlphaFoldDB" id="A0A6C0C2I3"/>
<dbReference type="GO" id="GO:0016197">
    <property type="term" value="P:endosomal transport"/>
    <property type="evidence" value="ECO:0007669"/>
    <property type="project" value="TreeGrafter"/>
</dbReference>
<dbReference type="EMBL" id="MN739328">
    <property type="protein sequence ID" value="QHS98905.1"/>
    <property type="molecule type" value="Genomic_DNA"/>
</dbReference>
<dbReference type="GO" id="GO:0006888">
    <property type="term" value="P:endoplasmic reticulum to Golgi vesicle-mediated transport"/>
    <property type="evidence" value="ECO:0007669"/>
    <property type="project" value="TreeGrafter"/>
</dbReference>
<sequence length="274" mass="31981">MESFSQINQDINVISFFNNKTDMYFIDIGAHDGKSFSNTFLLEKTYNWKGICSEPLPSSFKKLTKCRNVICDNSAVFSKSDLSLEFSVSDMLSGLTHCIDRFEDVKKCNSIIIKTITLQSLLDNYNAPKIIHYFSLDTEGSELEILKSVDFSKYTFLYINLEHNFIEPKRTEMKTLLLNNGYVFKGQNSFDDDYIHETTVIGTYYYQEDYTKPIIIKRQNKTDFSVSSPYWNNDIGTFNNGFLEWKILGKGKLFFTYIDYGNGNIWHRDNRKDR</sequence>
<evidence type="ECO:0000313" key="2">
    <source>
        <dbReference type="EMBL" id="QHS98905.1"/>
    </source>
</evidence>
<feature type="domain" description="Methyltransferase FkbM" evidence="1">
    <location>
        <begin position="27"/>
        <end position="184"/>
    </location>
</feature>
<dbReference type="Gene3D" id="3.40.50.150">
    <property type="entry name" value="Vaccinia Virus protein VP39"/>
    <property type="match status" value="1"/>
</dbReference>
<dbReference type="GO" id="GO:0031902">
    <property type="term" value="C:late endosome membrane"/>
    <property type="evidence" value="ECO:0007669"/>
    <property type="project" value="TreeGrafter"/>
</dbReference>
<dbReference type="InterPro" id="IPR029063">
    <property type="entry name" value="SAM-dependent_MTases_sf"/>
</dbReference>
<organism evidence="2">
    <name type="scientific">viral metagenome</name>
    <dbReference type="NCBI Taxonomy" id="1070528"/>
    <lineage>
        <taxon>unclassified sequences</taxon>
        <taxon>metagenomes</taxon>
        <taxon>organismal metagenomes</taxon>
    </lineage>
</organism>
<name>A0A6C0C2I3_9ZZZZ</name>
<accession>A0A6C0C2I3</accession>
<dbReference type="InterPro" id="IPR053202">
    <property type="entry name" value="EGF_Rcpt_Signaling_Reg"/>
</dbReference>
<dbReference type="SUPFAM" id="SSF53335">
    <property type="entry name" value="S-adenosyl-L-methionine-dependent methyltransferases"/>
    <property type="match status" value="1"/>
</dbReference>
<dbReference type="PANTHER" id="PTHR34009:SF2">
    <property type="entry name" value="PROTEIN STAR"/>
    <property type="match status" value="1"/>
</dbReference>
<dbReference type="GO" id="GO:0005886">
    <property type="term" value="C:plasma membrane"/>
    <property type="evidence" value="ECO:0007669"/>
    <property type="project" value="TreeGrafter"/>
</dbReference>
<dbReference type="NCBIfam" id="TIGR01444">
    <property type="entry name" value="fkbM_fam"/>
    <property type="match status" value="1"/>
</dbReference>
<proteinExistence type="predicted"/>
<dbReference type="PANTHER" id="PTHR34009">
    <property type="entry name" value="PROTEIN STAR"/>
    <property type="match status" value="1"/>
</dbReference>
<reference evidence="2" key="1">
    <citation type="journal article" date="2020" name="Nature">
        <title>Giant virus diversity and host interactions through global metagenomics.</title>
        <authorList>
            <person name="Schulz F."/>
            <person name="Roux S."/>
            <person name="Paez-Espino D."/>
            <person name="Jungbluth S."/>
            <person name="Walsh D.A."/>
            <person name="Denef V.J."/>
            <person name="McMahon K.D."/>
            <person name="Konstantinidis K.T."/>
            <person name="Eloe-Fadrosh E.A."/>
            <person name="Kyrpides N.C."/>
            <person name="Woyke T."/>
        </authorList>
    </citation>
    <scope>NUCLEOTIDE SEQUENCE</scope>
    <source>
        <strain evidence="2">GVMAG-M-3300020185-18</strain>
    </source>
</reference>
<dbReference type="InterPro" id="IPR006342">
    <property type="entry name" value="FkbM_mtfrase"/>
</dbReference>
<protein>
    <recommendedName>
        <fullName evidence="1">Methyltransferase FkbM domain-containing protein</fullName>
    </recommendedName>
</protein>
<dbReference type="GO" id="GO:0005794">
    <property type="term" value="C:Golgi apparatus"/>
    <property type="evidence" value="ECO:0007669"/>
    <property type="project" value="TreeGrafter"/>
</dbReference>